<evidence type="ECO:0000313" key="3">
    <source>
        <dbReference type="EMBL" id="MBK1828482.1"/>
    </source>
</evidence>
<gene>
    <name evidence="3" type="ORF">JIN81_15725</name>
</gene>
<protein>
    <submittedName>
        <fullName evidence="3">PEP-CTERM sorting domain-containing protein</fullName>
    </submittedName>
</protein>
<feature type="chain" id="PRO_5037232785" evidence="1">
    <location>
        <begin position="21"/>
        <end position="212"/>
    </location>
</feature>
<keyword evidence="1" id="KW-0732">Signal</keyword>
<accession>A0A934VGX3</accession>
<name>A0A934VGX3_9BACT</name>
<organism evidence="3 4">
    <name type="scientific">Haloferula rosea</name>
    <dbReference type="NCBI Taxonomy" id="490093"/>
    <lineage>
        <taxon>Bacteria</taxon>
        <taxon>Pseudomonadati</taxon>
        <taxon>Verrucomicrobiota</taxon>
        <taxon>Verrucomicrobiia</taxon>
        <taxon>Verrucomicrobiales</taxon>
        <taxon>Verrucomicrobiaceae</taxon>
        <taxon>Haloferula</taxon>
    </lineage>
</organism>
<feature type="domain" description="Ice-binding protein C-terminal" evidence="2">
    <location>
        <begin position="190"/>
        <end position="211"/>
    </location>
</feature>
<dbReference type="Proteomes" id="UP000658278">
    <property type="component" value="Unassembled WGS sequence"/>
</dbReference>
<feature type="signal peptide" evidence="1">
    <location>
        <begin position="1"/>
        <end position="20"/>
    </location>
</feature>
<evidence type="ECO:0000256" key="1">
    <source>
        <dbReference type="SAM" id="SignalP"/>
    </source>
</evidence>
<dbReference type="InterPro" id="IPR013424">
    <property type="entry name" value="Ice-binding_C"/>
</dbReference>
<dbReference type="NCBIfam" id="TIGR02595">
    <property type="entry name" value="PEP_CTERM"/>
    <property type="match status" value="1"/>
</dbReference>
<evidence type="ECO:0000259" key="2">
    <source>
        <dbReference type="Pfam" id="PF07589"/>
    </source>
</evidence>
<proteinExistence type="predicted"/>
<dbReference type="AlphaFoldDB" id="A0A934VGX3"/>
<reference evidence="3" key="1">
    <citation type="submission" date="2021-01" db="EMBL/GenBank/DDBJ databases">
        <title>Modified the classification status of verrucomicrobia.</title>
        <authorList>
            <person name="Feng X."/>
        </authorList>
    </citation>
    <scope>NUCLEOTIDE SEQUENCE</scope>
    <source>
        <strain evidence="3">KCTC 22201</strain>
    </source>
</reference>
<comment type="caution">
    <text evidence="3">The sequence shown here is derived from an EMBL/GenBank/DDBJ whole genome shotgun (WGS) entry which is preliminary data.</text>
</comment>
<dbReference type="Gene3D" id="2.60.120.260">
    <property type="entry name" value="Galactose-binding domain-like"/>
    <property type="match status" value="1"/>
</dbReference>
<evidence type="ECO:0000313" key="4">
    <source>
        <dbReference type="Proteomes" id="UP000658278"/>
    </source>
</evidence>
<keyword evidence="4" id="KW-1185">Reference proteome</keyword>
<dbReference type="RefSeq" id="WP_200282037.1">
    <property type="nucleotide sequence ID" value="NZ_JAENII010000014.1"/>
</dbReference>
<sequence>MNPRTAGLLLFVSLISPSTAANVLVNGEFEDPVFVLNGSFQSFASIPGWDPFGSAVAVYLSKPGHGIGTWPNGGAEGSSQFADVGNAPNTGIQQTFTLGSELVAPTLSWFDATSDRVASGLITVSSYVVTLRNGSDQVLVSQSYGTDSKVWTQRSLPGIPTLAAGTYTLSFEATSGERQKDLLLDSVSLIPEPGSTLLLGLGSALLLRRRRA</sequence>
<dbReference type="Pfam" id="PF07589">
    <property type="entry name" value="PEP-CTERM"/>
    <property type="match status" value="1"/>
</dbReference>
<dbReference type="EMBL" id="JAENII010000014">
    <property type="protein sequence ID" value="MBK1828482.1"/>
    <property type="molecule type" value="Genomic_DNA"/>
</dbReference>